<evidence type="ECO:0000256" key="1">
    <source>
        <dbReference type="SAM" id="SignalP"/>
    </source>
</evidence>
<dbReference type="AlphaFoldDB" id="A0A2V2YUT0"/>
<evidence type="ECO:0000313" key="3">
    <source>
        <dbReference type="Proteomes" id="UP000246635"/>
    </source>
</evidence>
<evidence type="ECO:0000313" key="2">
    <source>
        <dbReference type="EMBL" id="PWW04796.1"/>
    </source>
</evidence>
<sequence length="67" mass="7735">MRKLFIIVMLLFIWCIAACNRNVPTITPIDSTETIEPITIYHISKQVENEYKVYNTIEAPDTVSAVY</sequence>
<dbReference type="Proteomes" id="UP000246635">
    <property type="component" value="Unassembled WGS sequence"/>
</dbReference>
<reference evidence="2 3" key="1">
    <citation type="submission" date="2018-05" db="EMBL/GenBank/DDBJ databases">
        <title>Genomic Encyclopedia of Type Strains, Phase III (KMG-III): the genomes of soil and plant-associated and newly described type strains.</title>
        <authorList>
            <person name="Whitman W."/>
        </authorList>
    </citation>
    <scope>NUCLEOTIDE SEQUENCE [LARGE SCALE GENOMIC DNA]</scope>
    <source>
        <strain evidence="2 3">CECT 5696</strain>
    </source>
</reference>
<comment type="caution">
    <text evidence="2">The sequence shown here is derived from an EMBL/GenBank/DDBJ whole genome shotgun (WGS) entry which is preliminary data.</text>
</comment>
<gene>
    <name evidence="2" type="ORF">DFQ01_10679</name>
</gene>
<protein>
    <recommendedName>
        <fullName evidence="4">YlzJ-like protein</fullName>
    </recommendedName>
</protein>
<name>A0A2V2YUT0_9BACL</name>
<feature type="chain" id="PRO_5038368326" description="YlzJ-like protein" evidence="1">
    <location>
        <begin position="18"/>
        <end position="67"/>
    </location>
</feature>
<keyword evidence="1" id="KW-0732">Signal</keyword>
<proteinExistence type="predicted"/>
<feature type="signal peptide" evidence="1">
    <location>
        <begin position="1"/>
        <end position="17"/>
    </location>
</feature>
<organism evidence="2 3">
    <name type="scientific">Paenibacillus cellulosilyticus</name>
    <dbReference type="NCBI Taxonomy" id="375489"/>
    <lineage>
        <taxon>Bacteria</taxon>
        <taxon>Bacillati</taxon>
        <taxon>Bacillota</taxon>
        <taxon>Bacilli</taxon>
        <taxon>Bacillales</taxon>
        <taxon>Paenibacillaceae</taxon>
        <taxon>Paenibacillus</taxon>
    </lineage>
</organism>
<accession>A0A2V2YUT0</accession>
<dbReference type="EMBL" id="QGTQ01000006">
    <property type="protein sequence ID" value="PWW04796.1"/>
    <property type="molecule type" value="Genomic_DNA"/>
</dbReference>
<evidence type="ECO:0008006" key="4">
    <source>
        <dbReference type="Google" id="ProtNLM"/>
    </source>
</evidence>
<keyword evidence="3" id="KW-1185">Reference proteome</keyword>